<dbReference type="PANTHER" id="PTHR11060">
    <property type="entry name" value="PROTEIN MEMO1"/>
    <property type="match status" value="1"/>
</dbReference>
<comment type="similarity">
    <text evidence="1">Belongs to the MEMO1 family.</text>
</comment>
<feature type="signal peptide" evidence="2">
    <location>
        <begin position="1"/>
        <end position="22"/>
    </location>
</feature>
<evidence type="ECO:0000256" key="1">
    <source>
        <dbReference type="ARBA" id="ARBA00006315"/>
    </source>
</evidence>
<organism evidence="3 4">
    <name type="scientific">Pseudobacteroides cellulosolvens ATCC 35603 = DSM 2933</name>
    <dbReference type="NCBI Taxonomy" id="398512"/>
    <lineage>
        <taxon>Bacteria</taxon>
        <taxon>Bacillati</taxon>
        <taxon>Bacillota</taxon>
        <taxon>Clostridia</taxon>
        <taxon>Eubacteriales</taxon>
        <taxon>Oscillospiraceae</taxon>
        <taxon>Pseudobacteroides</taxon>
    </lineage>
</organism>
<dbReference type="RefSeq" id="WP_036939159.1">
    <property type="nucleotide sequence ID" value="NZ_JQKC01000008.1"/>
</dbReference>
<protein>
    <submittedName>
        <fullName evidence="3">UPF0103/Mediator of ErbB2-driven cell motility-containing protein</fullName>
    </submittedName>
</protein>
<dbReference type="eggNOG" id="COG1355">
    <property type="taxonomic scope" value="Bacteria"/>
</dbReference>
<keyword evidence="2" id="KW-0732">Signal</keyword>
<comment type="caution">
    <text evidence="3">The sequence shown here is derived from an EMBL/GenBank/DDBJ whole genome shotgun (WGS) entry which is preliminary data.</text>
</comment>
<reference evidence="4" key="1">
    <citation type="submission" date="2015-07" db="EMBL/GenBank/DDBJ databases">
        <title>Near-Complete Genome Sequence of the Cellulolytic Bacterium Bacteroides (Pseudobacteroides) cellulosolvens ATCC 35603.</title>
        <authorList>
            <person name="Dassa B."/>
            <person name="Utturkar S.M."/>
            <person name="Klingeman D.M."/>
            <person name="Hurt R.A."/>
            <person name="Keller M."/>
            <person name="Xu J."/>
            <person name="Reddy Y.H.K."/>
            <person name="Borovok I."/>
            <person name="Grinberg I.R."/>
            <person name="Lamed R."/>
            <person name="Zhivin O."/>
            <person name="Bayer E.A."/>
            <person name="Brown S.D."/>
        </authorList>
    </citation>
    <scope>NUCLEOTIDE SEQUENCE [LARGE SCALE GENOMIC DNA]</scope>
    <source>
        <strain evidence="4">DSM 2933</strain>
    </source>
</reference>
<dbReference type="EMBL" id="LGTC01000001">
    <property type="protein sequence ID" value="KNY28114.1"/>
    <property type="molecule type" value="Genomic_DNA"/>
</dbReference>
<dbReference type="CDD" id="cd07361">
    <property type="entry name" value="MEMO_like"/>
    <property type="match status" value="1"/>
</dbReference>
<dbReference type="OrthoDB" id="9810718at2"/>
<dbReference type="STRING" id="398512.Bccel_3385"/>
<keyword evidence="4" id="KW-1185">Reference proteome</keyword>
<dbReference type="SUPFAM" id="SSF53213">
    <property type="entry name" value="LigB-like"/>
    <property type="match status" value="1"/>
</dbReference>
<dbReference type="Gene3D" id="3.40.830.10">
    <property type="entry name" value="LigB-like"/>
    <property type="match status" value="1"/>
</dbReference>
<evidence type="ECO:0000313" key="4">
    <source>
        <dbReference type="Proteomes" id="UP000036923"/>
    </source>
</evidence>
<dbReference type="NCBIfam" id="TIGR04336">
    <property type="entry name" value="AmmeMemoSam_B"/>
    <property type="match status" value="1"/>
</dbReference>
<dbReference type="InterPro" id="IPR002737">
    <property type="entry name" value="MEMO1_fam"/>
</dbReference>
<dbReference type="Pfam" id="PF01875">
    <property type="entry name" value="Memo"/>
    <property type="match status" value="1"/>
</dbReference>
<dbReference type="PANTHER" id="PTHR11060:SF0">
    <property type="entry name" value="PROTEIN MEMO1"/>
    <property type="match status" value="1"/>
</dbReference>
<dbReference type="AlphaFoldDB" id="A0A0L6JQP8"/>
<accession>A0A0L6JQP8</accession>
<gene>
    <name evidence="3" type="ORF">Bccel_3385</name>
</gene>
<evidence type="ECO:0000313" key="3">
    <source>
        <dbReference type="EMBL" id="KNY28114.1"/>
    </source>
</evidence>
<feature type="chain" id="PRO_5038893576" evidence="2">
    <location>
        <begin position="23"/>
        <end position="319"/>
    </location>
</feature>
<proteinExistence type="inferred from homology"/>
<evidence type="ECO:0000256" key="2">
    <source>
        <dbReference type="SAM" id="SignalP"/>
    </source>
</evidence>
<name>A0A0L6JQP8_9FIRM</name>
<dbReference type="PROSITE" id="PS51257">
    <property type="entry name" value="PROKAR_LIPOPROTEIN"/>
    <property type="match status" value="1"/>
</dbReference>
<dbReference type="Proteomes" id="UP000036923">
    <property type="component" value="Unassembled WGS sequence"/>
</dbReference>
<sequence precursor="true">MNKLLRYMAVCLTLIIIAGGFAACSKTTGNIEAGIKPIGTKDPERGVPEIGTKDTPIIKDMIRCIYYNDAEFMQSIRIANKQESYKGDIVGGIVPHHLLACDLIASFFKTVSNGNYDCVVVIGPNHKREGNQMLNTALESWSTPFGVLEPDDNLIKRITGIKTSESKTRLLEVEHSVSSIVPYIKYYLPDAKIVPVILHGNYGMKKSIELGHKIYSSISQKKALVIASVDFSHYLTPEKADKMDEITLRALKSWDINAISQMTNDNMDSPPSIMTFLTVMKDAGTDGLRLLGHDNSARIAKTYSDSTTSYFTAVFERNK</sequence>